<proteinExistence type="predicted"/>
<name>A0A9W6MFR6_9ACTN</name>
<evidence type="ECO:0000313" key="3">
    <source>
        <dbReference type="Proteomes" id="UP001143474"/>
    </source>
</evidence>
<accession>A0A9W6MFR6</accession>
<keyword evidence="1" id="KW-1133">Transmembrane helix</keyword>
<keyword evidence="1" id="KW-0812">Transmembrane</keyword>
<gene>
    <name evidence="2" type="ORF">GCM10017600_57650</name>
</gene>
<evidence type="ECO:0000256" key="1">
    <source>
        <dbReference type="SAM" id="Phobius"/>
    </source>
</evidence>
<reference evidence="2" key="1">
    <citation type="journal article" date="2014" name="Int. J. Syst. Evol. Microbiol.">
        <title>Complete genome sequence of Corynebacterium casei LMG S-19264T (=DSM 44701T), isolated from a smear-ripened cheese.</title>
        <authorList>
            <consortium name="US DOE Joint Genome Institute (JGI-PGF)"/>
            <person name="Walter F."/>
            <person name="Albersmeier A."/>
            <person name="Kalinowski J."/>
            <person name="Ruckert C."/>
        </authorList>
    </citation>
    <scope>NUCLEOTIDE SEQUENCE</scope>
    <source>
        <strain evidence="2">VKM Ac-2007</strain>
    </source>
</reference>
<feature type="transmembrane region" description="Helical" evidence="1">
    <location>
        <begin position="58"/>
        <end position="81"/>
    </location>
</feature>
<reference evidence="2" key="2">
    <citation type="submission" date="2023-01" db="EMBL/GenBank/DDBJ databases">
        <authorList>
            <person name="Sun Q."/>
            <person name="Evtushenko L."/>
        </authorList>
    </citation>
    <scope>NUCLEOTIDE SEQUENCE</scope>
    <source>
        <strain evidence="2">VKM Ac-2007</strain>
    </source>
</reference>
<organism evidence="2 3">
    <name type="scientific">Streptosporangium carneum</name>
    <dbReference type="NCBI Taxonomy" id="47481"/>
    <lineage>
        <taxon>Bacteria</taxon>
        <taxon>Bacillati</taxon>
        <taxon>Actinomycetota</taxon>
        <taxon>Actinomycetes</taxon>
        <taxon>Streptosporangiales</taxon>
        <taxon>Streptosporangiaceae</taxon>
        <taxon>Streptosporangium</taxon>
    </lineage>
</organism>
<comment type="caution">
    <text evidence="2">The sequence shown here is derived from an EMBL/GenBank/DDBJ whole genome shotgun (WGS) entry which is preliminary data.</text>
</comment>
<sequence length="98" mass="10625">MVLREIGRVLMGIGCLVLAVSAGAQMYLQDERWKARLLERARTISQITPEADASYESLIVIGWIGIGIGAVWVLASITCFLTAQIMEQAESPASETEG</sequence>
<dbReference type="Proteomes" id="UP001143474">
    <property type="component" value="Unassembled WGS sequence"/>
</dbReference>
<evidence type="ECO:0000313" key="2">
    <source>
        <dbReference type="EMBL" id="GLK12355.1"/>
    </source>
</evidence>
<dbReference type="AlphaFoldDB" id="A0A9W6MFR6"/>
<keyword evidence="1" id="KW-0472">Membrane</keyword>
<feature type="transmembrane region" description="Helical" evidence="1">
    <location>
        <begin position="9"/>
        <end position="28"/>
    </location>
</feature>
<protein>
    <submittedName>
        <fullName evidence="2">Uncharacterized protein</fullName>
    </submittedName>
</protein>
<dbReference type="RefSeq" id="WP_271220686.1">
    <property type="nucleotide sequence ID" value="NZ_BAAAVD010000009.1"/>
</dbReference>
<keyword evidence="3" id="KW-1185">Reference proteome</keyword>
<dbReference type="EMBL" id="BSEV01000016">
    <property type="protein sequence ID" value="GLK12355.1"/>
    <property type="molecule type" value="Genomic_DNA"/>
</dbReference>